<dbReference type="SMART" id="SM00387">
    <property type="entry name" value="HATPase_c"/>
    <property type="match status" value="1"/>
</dbReference>
<keyword evidence="6" id="KW-0175">Coiled coil</keyword>
<protein>
    <recommendedName>
        <fullName evidence="2">histidine kinase</fullName>
        <ecNumber evidence="2">2.7.13.3</ecNumber>
    </recommendedName>
</protein>
<dbReference type="SMART" id="SM00065">
    <property type="entry name" value="GAF"/>
    <property type="match status" value="3"/>
</dbReference>
<dbReference type="GO" id="GO:0005524">
    <property type="term" value="F:ATP binding"/>
    <property type="evidence" value="ECO:0007669"/>
    <property type="project" value="UniProtKB-KW"/>
</dbReference>
<dbReference type="InterPro" id="IPR050351">
    <property type="entry name" value="BphY/WalK/GraS-like"/>
</dbReference>
<dbReference type="Pfam" id="PF01590">
    <property type="entry name" value="GAF"/>
    <property type="match status" value="2"/>
</dbReference>
<evidence type="ECO:0000259" key="7">
    <source>
        <dbReference type="PROSITE" id="PS50109"/>
    </source>
</evidence>
<dbReference type="PROSITE" id="PS50109">
    <property type="entry name" value="HIS_KIN"/>
    <property type="match status" value="1"/>
</dbReference>
<dbReference type="PANTHER" id="PTHR42878:SF15">
    <property type="entry name" value="BACTERIOPHYTOCHROME"/>
    <property type="match status" value="1"/>
</dbReference>
<dbReference type="InterPro" id="IPR036097">
    <property type="entry name" value="HisK_dim/P_sf"/>
</dbReference>
<dbReference type="Pfam" id="PF02518">
    <property type="entry name" value="HATPase_c"/>
    <property type="match status" value="1"/>
</dbReference>
<accession>A0AAU7UEG3</accession>
<keyword evidence="8" id="KW-0547">Nucleotide-binding</keyword>
<dbReference type="InterPro" id="IPR003661">
    <property type="entry name" value="HisK_dim/P_dom"/>
</dbReference>
<dbReference type="Gene3D" id="3.30.450.40">
    <property type="match status" value="3"/>
</dbReference>
<dbReference type="InterPro" id="IPR036890">
    <property type="entry name" value="HATPase_C_sf"/>
</dbReference>
<dbReference type="Gene3D" id="3.30.565.10">
    <property type="entry name" value="Histidine kinase-like ATPase, C-terminal domain"/>
    <property type="match status" value="1"/>
</dbReference>
<keyword evidence="3" id="KW-0597">Phosphoprotein</keyword>
<organism evidence="8">
    <name type="scientific">Deinococcus sonorensis KR-87</name>
    <dbReference type="NCBI Taxonomy" id="694439"/>
    <lineage>
        <taxon>Bacteria</taxon>
        <taxon>Thermotogati</taxon>
        <taxon>Deinococcota</taxon>
        <taxon>Deinococci</taxon>
        <taxon>Deinococcales</taxon>
        <taxon>Deinococcaceae</taxon>
        <taxon>Deinococcus</taxon>
    </lineage>
</organism>
<gene>
    <name evidence="8" type="ORF">ABOD76_11985</name>
</gene>
<dbReference type="CDD" id="cd00082">
    <property type="entry name" value="HisKA"/>
    <property type="match status" value="1"/>
</dbReference>
<keyword evidence="4" id="KW-0808">Transferase</keyword>
<reference evidence="8" key="1">
    <citation type="submission" date="2024-06" db="EMBL/GenBank/DDBJ databases">
        <title>Draft Genome Sequence of Deinococcus sonorensis Type Strain KR-87, a Biofilm Producing Representative of the Genus Deinococcus.</title>
        <authorList>
            <person name="Boren L.S."/>
            <person name="Grosso R.A."/>
            <person name="Hugenberg-Cox A.N."/>
            <person name="Hill J.T.E."/>
            <person name="Albert C.M."/>
            <person name="Tuohy J.M."/>
        </authorList>
    </citation>
    <scope>NUCLEOTIDE SEQUENCE</scope>
    <source>
        <strain evidence="8">KR-87</strain>
    </source>
</reference>
<dbReference type="EMBL" id="CP158299">
    <property type="protein sequence ID" value="XBV86993.1"/>
    <property type="molecule type" value="Genomic_DNA"/>
</dbReference>
<evidence type="ECO:0000256" key="2">
    <source>
        <dbReference type="ARBA" id="ARBA00012438"/>
    </source>
</evidence>
<evidence type="ECO:0000256" key="1">
    <source>
        <dbReference type="ARBA" id="ARBA00000085"/>
    </source>
</evidence>
<dbReference type="InterPro" id="IPR003018">
    <property type="entry name" value="GAF"/>
</dbReference>
<evidence type="ECO:0000256" key="6">
    <source>
        <dbReference type="SAM" id="Coils"/>
    </source>
</evidence>
<dbReference type="InterPro" id="IPR004358">
    <property type="entry name" value="Sig_transdc_His_kin-like_C"/>
</dbReference>
<evidence type="ECO:0000256" key="4">
    <source>
        <dbReference type="ARBA" id="ARBA00022679"/>
    </source>
</evidence>
<dbReference type="GO" id="GO:0000156">
    <property type="term" value="F:phosphorelay response regulator activity"/>
    <property type="evidence" value="ECO:0007669"/>
    <property type="project" value="TreeGrafter"/>
</dbReference>
<dbReference type="SUPFAM" id="SSF55874">
    <property type="entry name" value="ATPase domain of HSP90 chaperone/DNA topoisomerase II/histidine kinase"/>
    <property type="match status" value="1"/>
</dbReference>
<dbReference type="RefSeq" id="WP_350245090.1">
    <property type="nucleotide sequence ID" value="NZ_CP158299.1"/>
</dbReference>
<sequence>MAEPQSLPGRPDAQVDDHAYALDAFVEYTEAVGAITDVRELARQAIAVLDARFPGSSTLYSEPEGERWKARAWSPNLSPELLQLVTQGVPATPLVNELLRVREVVVREAPGPDGHLDHTEQYGTVVGFPVQLNGEVRGVLALAVPERGWTGRARALVEAVGRSLNLALGRAEVARERDEERNALSTFAAFTEAVSAATDLPTLVQLAFSILPTRFPHAVVGYYEPRGDVWTLQAYTGTVNPELIGNATTGQIPSHPAAQHAIRSGEVVFVDHWDQNSGTLLGNATFGKVAFYPLTVHGEVQAGLVFGVQTLRVWGERDKALVRAIGRSFSLAFERTATATTLQRQKAELEARTRAMNAFVDLTRDLTLQTDRIPLVRRAQEVVMSLLPDGYAVYYEPENNFWQARSQHGAINNPALQALVNRGIPVEDTRELVQPWTTRQPVYQGAFERGGEALDEAQREAIGSTATVPVLVHDAPVGLFVVVLFERRPWTSVDKATLETVVQSLGLALERAHSVAQLAEERRKLQAANEELEAFAYSLSHDLRAPVRHVLAFNRLLGQALGDDLAPQPARYLQVVREAALRMDTLIDAMLDLARTASLPLRLGPVDLGALLDEVRSALEAEALDRPVRWVIRPLPVVMADRDTLRQVLTNLLSNALKYSRTREETQVTVWAEDQPDAWSVSVQDNGVGFDPRYQDRLFGVFQRLHSAEDFEGTGVGLANVRRIVARHGGQVFARSTPGEGAVFGFTLPRRP</sequence>
<feature type="coiled-coil region" evidence="6">
    <location>
        <begin position="511"/>
        <end position="538"/>
    </location>
</feature>
<evidence type="ECO:0000313" key="8">
    <source>
        <dbReference type="EMBL" id="XBV86993.1"/>
    </source>
</evidence>
<dbReference type="KEGG" id="dsc:ABOD76_11985"/>
<dbReference type="GO" id="GO:0030295">
    <property type="term" value="F:protein kinase activator activity"/>
    <property type="evidence" value="ECO:0007669"/>
    <property type="project" value="TreeGrafter"/>
</dbReference>
<dbReference type="SUPFAM" id="SSF47384">
    <property type="entry name" value="Homodimeric domain of signal transducing histidine kinase"/>
    <property type="match status" value="1"/>
</dbReference>
<dbReference type="PANTHER" id="PTHR42878">
    <property type="entry name" value="TWO-COMPONENT HISTIDINE KINASE"/>
    <property type="match status" value="1"/>
</dbReference>
<comment type="catalytic activity">
    <reaction evidence="1">
        <text>ATP + protein L-histidine = ADP + protein N-phospho-L-histidine.</text>
        <dbReference type="EC" id="2.7.13.3"/>
    </reaction>
</comment>
<evidence type="ECO:0000256" key="5">
    <source>
        <dbReference type="ARBA" id="ARBA00022777"/>
    </source>
</evidence>
<dbReference type="InterPro" id="IPR029016">
    <property type="entry name" value="GAF-like_dom_sf"/>
</dbReference>
<dbReference type="InterPro" id="IPR005467">
    <property type="entry name" value="His_kinase_dom"/>
</dbReference>
<dbReference type="FunFam" id="3.30.565.10:FF:000006">
    <property type="entry name" value="Sensor histidine kinase WalK"/>
    <property type="match status" value="1"/>
</dbReference>
<dbReference type="SMART" id="SM00388">
    <property type="entry name" value="HisKA"/>
    <property type="match status" value="1"/>
</dbReference>
<dbReference type="SUPFAM" id="SSF55781">
    <property type="entry name" value="GAF domain-like"/>
    <property type="match status" value="3"/>
</dbReference>
<dbReference type="AlphaFoldDB" id="A0AAU7UEG3"/>
<dbReference type="PRINTS" id="PR00344">
    <property type="entry name" value="BCTRLSENSOR"/>
</dbReference>
<dbReference type="GO" id="GO:0007234">
    <property type="term" value="P:osmosensory signaling via phosphorelay pathway"/>
    <property type="evidence" value="ECO:0007669"/>
    <property type="project" value="TreeGrafter"/>
</dbReference>
<dbReference type="Gene3D" id="1.10.287.130">
    <property type="match status" value="1"/>
</dbReference>
<keyword evidence="8" id="KW-0067">ATP-binding</keyword>
<proteinExistence type="predicted"/>
<dbReference type="EC" id="2.7.13.3" evidence="2"/>
<dbReference type="Pfam" id="PF00512">
    <property type="entry name" value="HisKA"/>
    <property type="match status" value="1"/>
</dbReference>
<evidence type="ECO:0000256" key="3">
    <source>
        <dbReference type="ARBA" id="ARBA00022553"/>
    </source>
</evidence>
<keyword evidence="5" id="KW-0418">Kinase</keyword>
<feature type="domain" description="Histidine kinase" evidence="7">
    <location>
        <begin position="538"/>
        <end position="752"/>
    </location>
</feature>
<name>A0AAU7UEG3_9DEIO</name>
<dbReference type="InterPro" id="IPR003594">
    <property type="entry name" value="HATPase_dom"/>
</dbReference>
<dbReference type="GO" id="GO:0000155">
    <property type="term" value="F:phosphorelay sensor kinase activity"/>
    <property type="evidence" value="ECO:0007669"/>
    <property type="project" value="InterPro"/>
</dbReference>